<dbReference type="AlphaFoldDB" id="A7ED30"/>
<feature type="region of interest" description="Disordered" evidence="1">
    <location>
        <begin position="1"/>
        <end position="57"/>
    </location>
</feature>
<dbReference type="EMBL" id="CH476624">
    <property type="protein sequence ID" value="EDO00746.1"/>
    <property type="molecule type" value="Genomic_DNA"/>
</dbReference>
<proteinExistence type="predicted"/>
<name>A7ED30_SCLS1</name>
<feature type="compositionally biased region" description="Polar residues" evidence="1">
    <location>
        <begin position="1"/>
        <end position="13"/>
    </location>
</feature>
<dbReference type="HOGENOM" id="CLU_2499224_0_0_1"/>
<evidence type="ECO:0000313" key="2">
    <source>
        <dbReference type="EMBL" id="EDO00746.1"/>
    </source>
</evidence>
<protein>
    <submittedName>
        <fullName evidence="2">Uncharacterized protein</fullName>
    </submittedName>
</protein>
<dbReference type="InParanoid" id="A7ED30"/>
<reference evidence="3" key="1">
    <citation type="journal article" date="2011" name="PLoS Genet.">
        <title>Genomic analysis of the necrotrophic fungal pathogens Sclerotinia sclerotiorum and Botrytis cinerea.</title>
        <authorList>
            <person name="Amselem J."/>
            <person name="Cuomo C.A."/>
            <person name="van Kan J.A."/>
            <person name="Viaud M."/>
            <person name="Benito E.P."/>
            <person name="Couloux A."/>
            <person name="Coutinho P.M."/>
            <person name="de Vries R.P."/>
            <person name="Dyer P.S."/>
            <person name="Fillinger S."/>
            <person name="Fournier E."/>
            <person name="Gout L."/>
            <person name="Hahn M."/>
            <person name="Kohn L."/>
            <person name="Lapalu N."/>
            <person name="Plummer K.M."/>
            <person name="Pradier J.M."/>
            <person name="Quevillon E."/>
            <person name="Sharon A."/>
            <person name="Simon A."/>
            <person name="ten Have A."/>
            <person name="Tudzynski B."/>
            <person name="Tudzynski P."/>
            <person name="Wincker P."/>
            <person name="Andrew M."/>
            <person name="Anthouard V."/>
            <person name="Beever R.E."/>
            <person name="Beffa R."/>
            <person name="Benoit I."/>
            <person name="Bouzid O."/>
            <person name="Brault B."/>
            <person name="Chen Z."/>
            <person name="Choquer M."/>
            <person name="Collemare J."/>
            <person name="Cotton P."/>
            <person name="Danchin E.G."/>
            <person name="Da Silva C."/>
            <person name="Gautier A."/>
            <person name="Giraud C."/>
            <person name="Giraud T."/>
            <person name="Gonzalez C."/>
            <person name="Grossetete S."/>
            <person name="Guldener U."/>
            <person name="Henrissat B."/>
            <person name="Howlett B.J."/>
            <person name="Kodira C."/>
            <person name="Kretschmer M."/>
            <person name="Lappartient A."/>
            <person name="Leroch M."/>
            <person name="Levis C."/>
            <person name="Mauceli E."/>
            <person name="Neuveglise C."/>
            <person name="Oeser B."/>
            <person name="Pearson M."/>
            <person name="Poulain J."/>
            <person name="Poussereau N."/>
            <person name="Quesneville H."/>
            <person name="Rascle C."/>
            <person name="Schumacher J."/>
            <person name="Segurens B."/>
            <person name="Sexton A."/>
            <person name="Silva E."/>
            <person name="Sirven C."/>
            <person name="Soanes D.M."/>
            <person name="Talbot N.J."/>
            <person name="Templeton M."/>
            <person name="Yandava C."/>
            <person name="Yarden O."/>
            <person name="Zeng Q."/>
            <person name="Rollins J.A."/>
            <person name="Lebrun M.H."/>
            <person name="Dickman M."/>
        </authorList>
    </citation>
    <scope>NUCLEOTIDE SEQUENCE [LARGE SCALE GENOMIC DNA]</scope>
    <source>
        <strain evidence="3">ATCC 18683 / 1980 / Ss-1</strain>
    </source>
</reference>
<sequence length="86" mass="9624">MSRMGRQQSQACGPNSGPHQKPGRFSLWPGRRATTTITTREEPATASSSGLMIDRSDRQLSRFSPGNRIDQIQFVARSLHRRVARS</sequence>
<evidence type="ECO:0000313" key="3">
    <source>
        <dbReference type="Proteomes" id="UP000001312"/>
    </source>
</evidence>
<keyword evidence="3" id="KW-1185">Reference proteome</keyword>
<dbReference type="GeneID" id="5491646"/>
<gene>
    <name evidence="2" type="ORF">SS1G_03219</name>
</gene>
<organism evidence="2 3">
    <name type="scientific">Sclerotinia sclerotiorum (strain ATCC 18683 / 1980 / Ss-1)</name>
    <name type="common">White mold</name>
    <name type="synonym">Whetzelinia sclerotiorum</name>
    <dbReference type="NCBI Taxonomy" id="665079"/>
    <lineage>
        <taxon>Eukaryota</taxon>
        <taxon>Fungi</taxon>
        <taxon>Dikarya</taxon>
        <taxon>Ascomycota</taxon>
        <taxon>Pezizomycotina</taxon>
        <taxon>Leotiomycetes</taxon>
        <taxon>Helotiales</taxon>
        <taxon>Sclerotiniaceae</taxon>
        <taxon>Sclerotinia</taxon>
    </lineage>
</organism>
<dbReference type="RefSeq" id="XP_001595131.1">
    <property type="nucleotide sequence ID" value="XM_001595081.1"/>
</dbReference>
<dbReference type="KEGG" id="ssl:SS1G_03219"/>
<dbReference type="Proteomes" id="UP000001312">
    <property type="component" value="Unassembled WGS sequence"/>
</dbReference>
<evidence type="ECO:0000256" key="1">
    <source>
        <dbReference type="SAM" id="MobiDB-lite"/>
    </source>
</evidence>
<accession>A7ED30</accession>